<sequence>MNDGNPSETAMLAAAARAAHLIVDEAPPIFADTLAYTLLGDRAEEFVSYHRLHGTHPVLSGARAAAATRSRYTEDLLADGVTQYVILGAGLDTFAYRSGGGVRVFEVDHPATQQWKRKLLADSGTTVPDTVTYVPVDLEHESPADGLAENGFDRTRPALVSWLGVVMYLTPEAVGETLTVVGGFAPGTELVLDYMLPAGLRDAAGDEYVALVAPVAAERGEPWLSYFSPPEMATLLGEHGFDVVEQLSQLDAVPPVLWERTDGLRPARLSMLARAAVRG</sequence>
<evidence type="ECO:0000313" key="7">
    <source>
        <dbReference type="EMBL" id="TQL98877.1"/>
    </source>
</evidence>
<dbReference type="Proteomes" id="UP000316096">
    <property type="component" value="Unassembled WGS sequence"/>
</dbReference>
<dbReference type="Pfam" id="PF04072">
    <property type="entry name" value="LCM"/>
    <property type="match status" value="1"/>
</dbReference>
<dbReference type="GO" id="GO:0008168">
    <property type="term" value="F:methyltransferase activity"/>
    <property type="evidence" value="ECO:0007669"/>
    <property type="project" value="UniProtKB-UniRule"/>
</dbReference>
<comment type="similarity">
    <text evidence="2 6">Belongs to the UPF0677 family.</text>
</comment>
<keyword evidence="4 7" id="KW-0808">Transferase</keyword>
<reference evidence="7 8" key="1">
    <citation type="submission" date="2019-06" db="EMBL/GenBank/DDBJ databases">
        <title>Sequencing the genomes of 1000 actinobacteria strains.</title>
        <authorList>
            <person name="Klenk H.-P."/>
        </authorList>
    </citation>
    <scope>NUCLEOTIDE SEQUENCE [LARGE SCALE GENOMIC DNA]</scope>
    <source>
        <strain evidence="7 8">DSM 102200</strain>
    </source>
</reference>
<organism evidence="7 8">
    <name type="scientific">Actinoallomurus bryophytorum</name>
    <dbReference type="NCBI Taxonomy" id="1490222"/>
    <lineage>
        <taxon>Bacteria</taxon>
        <taxon>Bacillati</taxon>
        <taxon>Actinomycetota</taxon>
        <taxon>Actinomycetes</taxon>
        <taxon>Streptosporangiales</taxon>
        <taxon>Thermomonosporaceae</taxon>
        <taxon>Actinoallomurus</taxon>
    </lineage>
</organism>
<dbReference type="Gene3D" id="3.40.50.150">
    <property type="entry name" value="Vaccinia Virus protein VP39"/>
    <property type="match status" value="1"/>
</dbReference>
<protein>
    <recommendedName>
        <fullName evidence="6">S-adenosyl-L-methionine-dependent methyltransferase</fullName>
        <ecNumber evidence="6">2.1.1.-</ecNumber>
    </recommendedName>
</protein>
<name>A0A543CPK4_9ACTN</name>
<dbReference type="EC" id="2.1.1.-" evidence="6"/>
<dbReference type="OrthoDB" id="9806164at2"/>
<dbReference type="InterPro" id="IPR029063">
    <property type="entry name" value="SAM-dependent_MTases_sf"/>
</dbReference>
<dbReference type="RefSeq" id="WP_141961852.1">
    <property type="nucleotide sequence ID" value="NZ_VFOZ01000001.1"/>
</dbReference>
<evidence type="ECO:0000256" key="6">
    <source>
        <dbReference type="RuleBase" id="RU362030"/>
    </source>
</evidence>
<dbReference type="NCBIfam" id="TIGR00027">
    <property type="entry name" value="mthyl_TIGR00027"/>
    <property type="match status" value="1"/>
</dbReference>
<dbReference type="EMBL" id="VFOZ01000001">
    <property type="protein sequence ID" value="TQL98877.1"/>
    <property type="molecule type" value="Genomic_DNA"/>
</dbReference>
<proteinExistence type="inferred from homology"/>
<keyword evidence="3 6" id="KW-0489">Methyltransferase</keyword>
<dbReference type="PANTHER" id="PTHR43619:SF2">
    <property type="entry name" value="S-ADENOSYL-L-METHIONINE-DEPENDENT METHYLTRANSFERASES SUPERFAMILY PROTEIN"/>
    <property type="match status" value="1"/>
</dbReference>
<dbReference type="SUPFAM" id="SSF53335">
    <property type="entry name" value="S-adenosyl-L-methionine-dependent methyltransferases"/>
    <property type="match status" value="1"/>
</dbReference>
<keyword evidence="5 6" id="KW-0949">S-adenosyl-L-methionine</keyword>
<dbReference type="AlphaFoldDB" id="A0A543CPK4"/>
<gene>
    <name evidence="7" type="ORF">FB559_4512</name>
</gene>
<evidence type="ECO:0000256" key="5">
    <source>
        <dbReference type="ARBA" id="ARBA00022691"/>
    </source>
</evidence>
<accession>A0A543CPK4</accession>
<comment type="function">
    <text evidence="1 6">Exhibits S-adenosyl-L-methionine-dependent methyltransferase activity.</text>
</comment>
<evidence type="ECO:0000313" key="8">
    <source>
        <dbReference type="Proteomes" id="UP000316096"/>
    </source>
</evidence>
<evidence type="ECO:0000256" key="2">
    <source>
        <dbReference type="ARBA" id="ARBA00008138"/>
    </source>
</evidence>
<evidence type="ECO:0000256" key="4">
    <source>
        <dbReference type="ARBA" id="ARBA00022679"/>
    </source>
</evidence>
<evidence type="ECO:0000256" key="3">
    <source>
        <dbReference type="ARBA" id="ARBA00022603"/>
    </source>
</evidence>
<keyword evidence="8" id="KW-1185">Reference proteome</keyword>
<comment type="caution">
    <text evidence="7">The sequence shown here is derived from an EMBL/GenBank/DDBJ whole genome shotgun (WGS) entry which is preliminary data.</text>
</comment>
<dbReference type="GO" id="GO:0032259">
    <property type="term" value="P:methylation"/>
    <property type="evidence" value="ECO:0007669"/>
    <property type="project" value="UniProtKB-KW"/>
</dbReference>
<evidence type="ECO:0000256" key="1">
    <source>
        <dbReference type="ARBA" id="ARBA00003907"/>
    </source>
</evidence>
<dbReference type="InterPro" id="IPR007213">
    <property type="entry name" value="Ppm1/Ppm2/Tcmp"/>
</dbReference>
<dbReference type="PANTHER" id="PTHR43619">
    <property type="entry name" value="S-ADENOSYL-L-METHIONINE-DEPENDENT METHYLTRANSFERASE YKTD-RELATED"/>
    <property type="match status" value="1"/>
</dbReference>
<dbReference type="InterPro" id="IPR011610">
    <property type="entry name" value="SAM_mthyl_Trfase_ML2640-like"/>
</dbReference>